<dbReference type="AlphaFoldDB" id="A0A6P8KTZ1"/>
<dbReference type="GeneID" id="117145206"/>
<dbReference type="RefSeq" id="XP_033166661.1">
    <property type="nucleotide sequence ID" value="XM_033310770.1"/>
</dbReference>
<feature type="region of interest" description="Disordered" evidence="1">
    <location>
        <begin position="77"/>
        <end position="99"/>
    </location>
</feature>
<dbReference type="Proteomes" id="UP000515162">
    <property type="component" value="Chromosome 3R"/>
</dbReference>
<evidence type="ECO:0000256" key="1">
    <source>
        <dbReference type="SAM" id="MobiDB-lite"/>
    </source>
</evidence>
<keyword evidence="2" id="KW-1185">Reference proteome</keyword>
<organism evidence="2 3">
    <name type="scientific">Drosophila mauritiana</name>
    <name type="common">Fruit fly</name>
    <dbReference type="NCBI Taxonomy" id="7226"/>
    <lineage>
        <taxon>Eukaryota</taxon>
        <taxon>Metazoa</taxon>
        <taxon>Ecdysozoa</taxon>
        <taxon>Arthropoda</taxon>
        <taxon>Hexapoda</taxon>
        <taxon>Insecta</taxon>
        <taxon>Pterygota</taxon>
        <taxon>Neoptera</taxon>
        <taxon>Endopterygota</taxon>
        <taxon>Diptera</taxon>
        <taxon>Brachycera</taxon>
        <taxon>Muscomorpha</taxon>
        <taxon>Ephydroidea</taxon>
        <taxon>Drosophilidae</taxon>
        <taxon>Drosophila</taxon>
        <taxon>Sophophora</taxon>
    </lineage>
</organism>
<feature type="compositionally biased region" description="Polar residues" evidence="1">
    <location>
        <begin position="80"/>
        <end position="93"/>
    </location>
</feature>
<evidence type="ECO:0000313" key="3">
    <source>
        <dbReference type="RefSeq" id="XP_033166661.1"/>
    </source>
</evidence>
<reference evidence="3" key="1">
    <citation type="submission" date="2025-08" db="UniProtKB">
        <authorList>
            <consortium name="RefSeq"/>
        </authorList>
    </citation>
    <scope>IDENTIFICATION</scope>
    <source>
        <strain evidence="3">Mau12</strain>
        <tissue evidence="3">Whole Body</tissue>
    </source>
</reference>
<evidence type="ECO:0000313" key="2">
    <source>
        <dbReference type="Proteomes" id="UP000515162"/>
    </source>
</evidence>
<name>A0A6P8KTZ1_DROMA</name>
<proteinExistence type="predicted"/>
<gene>
    <name evidence="3" type="primary">LOC117145206</name>
</gene>
<sequence length="113" mass="12531">MLARKEYFLAKFEKPQISNVPSVITLAADDDDDDVAVVDWDSDDEEQLFARLWAQQLVPIDSLTMVKKEGAARRVGKFASGQSKNQATQQFGDTKSKSLHQPTAIGWAGMRCA</sequence>
<protein>
    <submittedName>
        <fullName evidence="3">Uncharacterized protein LOC117145206</fullName>
    </submittedName>
</protein>
<accession>A0A6P8KTZ1</accession>